<proteinExistence type="predicted"/>
<dbReference type="Pfam" id="PF09828">
    <property type="entry name" value="ChrB_C"/>
    <property type="match status" value="1"/>
</dbReference>
<keyword evidence="3" id="KW-1185">Reference proteome</keyword>
<protein>
    <submittedName>
        <fullName evidence="2">Chromate resistance protein</fullName>
    </submittedName>
</protein>
<organism evidence="2 3">
    <name type="scientific">Chromobacterium rhizoryzae</name>
    <dbReference type="NCBI Taxonomy" id="1778675"/>
    <lineage>
        <taxon>Bacteria</taxon>
        <taxon>Pseudomonadati</taxon>
        <taxon>Pseudomonadota</taxon>
        <taxon>Betaproteobacteria</taxon>
        <taxon>Neisseriales</taxon>
        <taxon>Chromobacteriaceae</taxon>
        <taxon>Chromobacterium</taxon>
    </lineage>
</organism>
<gene>
    <name evidence="2" type="ORF">D1345_06385</name>
</gene>
<dbReference type="AlphaFoldDB" id="A0AAD0WA52"/>
<feature type="domain" description="ChrB C-terminal" evidence="1">
    <location>
        <begin position="178"/>
        <end position="305"/>
    </location>
</feature>
<accession>A0AAD0WA52</accession>
<dbReference type="KEGG" id="crz:D1345_06385"/>
<reference evidence="2 3" key="1">
    <citation type="submission" date="2018-08" db="EMBL/GenBank/DDBJ databases">
        <title>Complete genome sequence of JP2-74.</title>
        <authorList>
            <person name="Wu L."/>
        </authorList>
    </citation>
    <scope>NUCLEOTIDE SEQUENCE [LARGE SCALE GENOMIC DNA]</scope>
    <source>
        <strain evidence="2 3">JP2-74</strain>
    </source>
</reference>
<name>A0AAD0WA52_9NEIS</name>
<evidence type="ECO:0000313" key="2">
    <source>
        <dbReference type="EMBL" id="AXT49060.1"/>
    </source>
</evidence>
<dbReference type="EMBL" id="CP031968">
    <property type="protein sequence ID" value="AXT49060.1"/>
    <property type="molecule type" value="Genomic_DNA"/>
</dbReference>
<evidence type="ECO:0000313" key="3">
    <source>
        <dbReference type="Proteomes" id="UP000259465"/>
    </source>
</evidence>
<sequence length="310" mass="34119">MMDWLLLITSLPTENATARMRAWRALKACGSAALRDGAYLLPVGDARLQQLEAIASDIQQHGGVARLLTCRPLDGSHFPPLFQRDADYQQLRQDIQEQLLGLDPDNAAERLKQWRRLGKALAGIAAIDFFPSAGQEQAQAALQQLEAAIQQQLSPGEPHSLEMRIPRRALAEHQGRTWATRRRPWVDRLASAWLIRRFIDPQARILWLAAPGDCPPDALGFDFDGAAFTHIGDKVSFEVLLASFELDSPPLRRLAALVHYLDVGGAPPPEASGVETVLAGLRAALSDDDQLLAAASNIWDGLYQQFAKEA</sequence>
<dbReference type="Proteomes" id="UP000259465">
    <property type="component" value="Chromosome"/>
</dbReference>
<dbReference type="InterPro" id="IPR018634">
    <property type="entry name" value="ChrB_C"/>
</dbReference>
<evidence type="ECO:0000259" key="1">
    <source>
        <dbReference type="Pfam" id="PF09828"/>
    </source>
</evidence>